<gene>
    <name evidence="12" type="ORF">FPQ13_09760</name>
</gene>
<dbReference type="Proteomes" id="UP000316425">
    <property type="component" value="Unassembled WGS sequence"/>
</dbReference>
<comment type="caution">
    <text evidence="12">The sequence shown here is derived from an EMBL/GenBank/DDBJ whole genome shotgun (WGS) entry which is preliminary data.</text>
</comment>
<accession>A0A556PE08</accession>
<dbReference type="Gene3D" id="2.60.40.10">
    <property type="entry name" value="Immunoglobulins"/>
    <property type="match status" value="1"/>
</dbReference>
<feature type="compositionally biased region" description="Acidic residues" evidence="7">
    <location>
        <begin position="152"/>
        <end position="165"/>
    </location>
</feature>
<keyword evidence="5" id="KW-0732">Signal</keyword>
<evidence type="ECO:0000259" key="9">
    <source>
        <dbReference type="Pfam" id="PF00746"/>
    </source>
</evidence>
<dbReference type="CDD" id="cd00222">
    <property type="entry name" value="CollagenBindB"/>
    <property type="match status" value="4"/>
</dbReference>
<comment type="subcellular location">
    <subcellularLocation>
        <location evidence="1">Secreted</location>
        <location evidence="1">Cell wall</location>
        <topology evidence="1">Peptidoglycan-anchor</topology>
    </subcellularLocation>
</comment>
<feature type="compositionally biased region" description="Basic and acidic residues" evidence="7">
    <location>
        <begin position="166"/>
        <end position="235"/>
    </location>
</feature>
<feature type="domain" description="SpaA-like prealbumin fold" evidence="11">
    <location>
        <begin position="751"/>
        <end position="835"/>
    </location>
</feature>
<dbReference type="Gene3D" id="2.60.40.1140">
    <property type="entry name" value="Collagen-binding surface protein Cna, B-type domain"/>
    <property type="match status" value="4"/>
</dbReference>
<evidence type="ECO:0000313" key="12">
    <source>
        <dbReference type="EMBL" id="TSJ62588.1"/>
    </source>
</evidence>
<evidence type="ECO:0000256" key="7">
    <source>
        <dbReference type="SAM" id="MobiDB-lite"/>
    </source>
</evidence>
<evidence type="ECO:0000259" key="10">
    <source>
        <dbReference type="Pfam" id="PF05738"/>
    </source>
</evidence>
<dbReference type="EMBL" id="VMHE01000018">
    <property type="protein sequence ID" value="TSJ62588.1"/>
    <property type="molecule type" value="Genomic_DNA"/>
</dbReference>
<feature type="domain" description="CNA-B" evidence="10">
    <location>
        <begin position="387"/>
        <end position="473"/>
    </location>
</feature>
<dbReference type="Pfam" id="PF17802">
    <property type="entry name" value="SpaA"/>
    <property type="match status" value="1"/>
</dbReference>
<evidence type="ECO:0000256" key="5">
    <source>
        <dbReference type="ARBA" id="ARBA00022729"/>
    </source>
</evidence>
<dbReference type="InterPro" id="IPR019931">
    <property type="entry name" value="LPXTG_anchor"/>
</dbReference>
<dbReference type="InterPro" id="IPR041033">
    <property type="entry name" value="SpaA_PFL_dom_1"/>
</dbReference>
<evidence type="ECO:0000259" key="11">
    <source>
        <dbReference type="Pfam" id="PF17802"/>
    </source>
</evidence>
<dbReference type="OrthoDB" id="38701at2"/>
<keyword evidence="4" id="KW-0964">Secreted</keyword>
<keyword evidence="8" id="KW-0812">Transmembrane</keyword>
<dbReference type="NCBIfam" id="TIGR01167">
    <property type="entry name" value="LPXTG_anchor"/>
    <property type="match status" value="1"/>
</dbReference>
<feature type="transmembrane region" description="Helical" evidence="8">
    <location>
        <begin position="851"/>
        <end position="869"/>
    </location>
</feature>
<dbReference type="InterPro" id="IPR013783">
    <property type="entry name" value="Ig-like_fold"/>
</dbReference>
<organism evidence="12 13">
    <name type="scientific">Allobacillus salarius</name>
    <dbReference type="NCBI Taxonomy" id="1955272"/>
    <lineage>
        <taxon>Bacteria</taxon>
        <taxon>Bacillati</taxon>
        <taxon>Bacillota</taxon>
        <taxon>Bacilli</taxon>
        <taxon>Bacillales</taxon>
        <taxon>Bacillaceae</taxon>
        <taxon>Allobacillus</taxon>
    </lineage>
</organism>
<feature type="domain" description="CNA-B" evidence="10">
    <location>
        <begin position="665"/>
        <end position="747"/>
    </location>
</feature>
<dbReference type="InterPro" id="IPR008454">
    <property type="entry name" value="Collagen-bd_Cna-like_B-typ_dom"/>
</dbReference>
<feature type="domain" description="CNA-B" evidence="10">
    <location>
        <begin position="573"/>
        <end position="656"/>
    </location>
</feature>
<dbReference type="Pfam" id="PF05738">
    <property type="entry name" value="Cna_B"/>
    <property type="match status" value="4"/>
</dbReference>
<sequence length="877" mass="96679">MRYIKGISIITIVVLIFHIFGLNAGLLATSDQSSSNKVTVDYVAHSDEGIQWNLSIDVKTESENGEVEVEVEFSPGLSHGAIDVSNSIEVELTATGYLLKSSGAFQEEVKITTLRTDDPVEVYKLNAIASFDEQEIRDFAEKAIELPALDQSTEEESNEQADESSIETKSEEVELTEKNDESTSESKDKLEEQPNTKDTKDEKTDQDQQVERDEKKDSSKEDEKKSQETNSKSDDTIEEIASKSLFVSLSTSGNYFSGSNAIVVPTSLVGTSQNDHTRPHRLWSNGGTVYVAVKSTHTLQFMTLNGVTSTDFDEYNPLVPIYIDGVEYNPKDGLKGNTKDSHWTVFKFPLTDLNLNDDGIYTFFIKGIGGGHDVGGDLLFEIPKTDVTANKVWDGGTERPSITLHLLVSAAGEAPHQIKNATVDGNEIPAWQYTWEEVPQYDPYGREYIFTADEADVPVNYVKSLDGLTVTNTYNPEQIDIHVTKEWIGPAAEAVTVQLFADGTDTGRTLVLNEANNWSDTFADLNVFDDQTGNQISYTVQEIDIPGYSSDVLGSVDNGFVVTNTNDETLDIQVAKEWVGPAANEVTIQLFSGGVDTGEMITLNATNNWSGAFENLRKYDETTGVKIDYIVQEVALEGYTSHKTGSVEEGFTFTNTNDELIDVVVTKEWIGPETGEVTVSLLADGTDTGITEVLNEDNQWSAVFTGFRKYDDETGNEIEYEVIELNVPDGYEASYRAEDGVLIVTNTALYGSLTIYKVDENGDPLAGAMFELNGSDGFSMTGTSDEFGLIIFDELPLGEYTLTETKAPEGYRLLEGERTISISSDQLHVNETIENTLQDWEIPKTGGIGTIGFYGVGAILMATALFLLWRRRKENNE</sequence>
<dbReference type="RefSeq" id="WP_144089153.1">
    <property type="nucleotide sequence ID" value="NZ_VMHE01000018.1"/>
</dbReference>
<keyword evidence="8" id="KW-0472">Membrane</keyword>
<name>A0A556PE08_9BACI</name>
<feature type="transmembrane region" description="Helical" evidence="8">
    <location>
        <begin position="7"/>
        <end position="28"/>
    </location>
</feature>
<keyword evidence="13" id="KW-1185">Reference proteome</keyword>
<dbReference type="PANTHER" id="PTHR36108:SF13">
    <property type="entry name" value="COLOSSIN-B-RELATED"/>
    <property type="match status" value="1"/>
</dbReference>
<feature type="domain" description="CNA-B" evidence="10">
    <location>
        <begin position="481"/>
        <end position="565"/>
    </location>
</feature>
<evidence type="ECO:0000256" key="2">
    <source>
        <dbReference type="ARBA" id="ARBA00007257"/>
    </source>
</evidence>
<evidence type="ECO:0000313" key="13">
    <source>
        <dbReference type="Proteomes" id="UP000316425"/>
    </source>
</evidence>
<feature type="domain" description="Gram-positive cocci surface proteins LPxTG" evidence="9">
    <location>
        <begin position="842"/>
        <end position="876"/>
    </location>
</feature>
<keyword evidence="8" id="KW-1133">Transmembrane helix</keyword>
<dbReference type="PANTHER" id="PTHR36108">
    <property type="entry name" value="COLOSSIN-B-RELATED"/>
    <property type="match status" value="1"/>
</dbReference>
<dbReference type="AlphaFoldDB" id="A0A556PE08"/>
<dbReference type="Pfam" id="PF00746">
    <property type="entry name" value="Gram_pos_anchor"/>
    <property type="match status" value="1"/>
</dbReference>
<protein>
    <submittedName>
        <fullName evidence="12">Cna B-type domain-containing protein</fullName>
    </submittedName>
</protein>
<keyword evidence="6" id="KW-0572">Peptidoglycan-anchor</keyword>
<evidence type="ECO:0000256" key="4">
    <source>
        <dbReference type="ARBA" id="ARBA00022525"/>
    </source>
</evidence>
<keyword evidence="3" id="KW-0134">Cell wall</keyword>
<feature type="region of interest" description="Disordered" evidence="7">
    <location>
        <begin position="147"/>
        <end position="236"/>
    </location>
</feature>
<proteinExistence type="inferred from homology"/>
<dbReference type="SUPFAM" id="SSF49478">
    <property type="entry name" value="Cna protein B-type domain"/>
    <property type="match status" value="5"/>
</dbReference>
<evidence type="ECO:0000256" key="3">
    <source>
        <dbReference type="ARBA" id="ARBA00022512"/>
    </source>
</evidence>
<evidence type="ECO:0000256" key="1">
    <source>
        <dbReference type="ARBA" id="ARBA00004168"/>
    </source>
</evidence>
<evidence type="ECO:0000256" key="8">
    <source>
        <dbReference type="SAM" id="Phobius"/>
    </source>
</evidence>
<comment type="similarity">
    <text evidence="2">Belongs to the serine-aspartate repeat-containing protein (SDr) family.</text>
</comment>
<evidence type="ECO:0000256" key="6">
    <source>
        <dbReference type="ARBA" id="ARBA00023088"/>
    </source>
</evidence>
<reference evidence="12 13" key="1">
    <citation type="submission" date="2019-07" db="EMBL/GenBank/DDBJ databases">
        <title>Allobacillus sp. nov. SKP isolated from shrimp paste of Euphausiacea.</title>
        <authorList>
            <person name="Kanchanasin P."/>
            <person name="Tanasupawat S."/>
            <person name="Shi W."/>
            <person name="Wu L."/>
            <person name="Ma J."/>
        </authorList>
    </citation>
    <scope>NUCLEOTIDE SEQUENCE [LARGE SCALE GENOMIC DNA]</scope>
    <source>
        <strain evidence="12 13">SKP4-8</strain>
    </source>
</reference>